<accession>A0A6H5J6Z1</accession>
<dbReference type="EMBL" id="CADCXV010001285">
    <property type="protein sequence ID" value="CAB0043251.1"/>
    <property type="molecule type" value="Genomic_DNA"/>
</dbReference>
<protein>
    <submittedName>
        <fullName evidence="1">Uncharacterized protein</fullName>
    </submittedName>
</protein>
<dbReference type="AlphaFoldDB" id="A0A6H5J6Z1"/>
<gene>
    <name evidence="1" type="ORF">TBRA_LOCUS14839</name>
</gene>
<dbReference type="Proteomes" id="UP000479190">
    <property type="component" value="Unassembled WGS sequence"/>
</dbReference>
<feature type="non-terminal residue" evidence="1">
    <location>
        <position position="150"/>
    </location>
</feature>
<sequence>MKECRRRANALIKGHHKHQRDRQPRFPASARIKLSIDNIIFPRSFNFANADLSFSAQCPLSLCHSLCASASVPRRLQHLNNPRSCCTLSCGTSVLLRDCLCSGRGLWRSEGELHLRHSLASMFRGRLCAIDHVLDLRVLIHVRTYWRNAY</sequence>
<proteinExistence type="predicted"/>
<evidence type="ECO:0000313" key="1">
    <source>
        <dbReference type="EMBL" id="CAB0043251.1"/>
    </source>
</evidence>
<evidence type="ECO:0000313" key="2">
    <source>
        <dbReference type="Proteomes" id="UP000479190"/>
    </source>
</evidence>
<keyword evidence="2" id="KW-1185">Reference proteome</keyword>
<organism evidence="1 2">
    <name type="scientific">Trichogramma brassicae</name>
    <dbReference type="NCBI Taxonomy" id="86971"/>
    <lineage>
        <taxon>Eukaryota</taxon>
        <taxon>Metazoa</taxon>
        <taxon>Ecdysozoa</taxon>
        <taxon>Arthropoda</taxon>
        <taxon>Hexapoda</taxon>
        <taxon>Insecta</taxon>
        <taxon>Pterygota</taxon>
        <taxon>Neoptera</taxon>
        <taxon>Endopterygota</taxon>
        <taxon>Hymenoptera</taxon>
        <taxon>Apocrita</taxon>
        <taxon>Proctotrupomorpha</taxon>
        <taxon>Chalcidoidea</taxon>
        <taxon>Trichogrammatidae</taxon>
        <taxon>Trichogramma</taxon>
    </lineage>
</organism>
<reference evidence="1 2" key="1">
    <citation type="submission" date="2020-02" db="EMBL/GenBank/DDBJ databases">
        <authorList>
            <person name="Ferguson B K."/>
        </authorList>
    </citation>
    <scope>NUCLEOTIDE SEQUENCE [LARGE SCALE GENOMIC DNA]</scope>
</reference>
<name>A0A6H5J6Z1_9HYME</name>